<name>A0A6G0WH54_9STRA</name>
<feature type="compositionally biased region" description="Basic and acidic residues" evidence="1">
    <location>
        <begin position="84"/>
        <end position="99"/>
    </location>
</feature>
<protein>
    <recommendedName>
        <fullName evidence="5">RxLR effector protein</fullName>
    </recommendedName>
</protein>
<organism evidence="3 4">
    <name type="scientific">Aphanomyces euteiches</name>
    <dbReference type="NCBI Taxonomy" id="100861"/>
    <lineage>
        <taxon>Eukaryota</taxon>
        <taxon>Sar</taxon>
        <taxon>Stramenopiles</taxon>
        <taxon>Oomycota</taxon>
        <taxon>Saprolegniomycetes</taxon>
        <taxon>Saprolegniales</taxon>
        <taxon>Verrucalvaceae</taxon>
        <taxon>Aphanomyces</taxon>
    </lineage>
</organism>
<proteinExistence type="predicted"/>
<sequence length="124" mass="13858">MKTGPQTLVKFSRHLSAVLFATCALANAMEAVAEPNNGQAAVVPKEANLRQEGGDADQSKEWGRWGWGGLVWWIKHQLGHKHTRDTPKHTPQDASRREISPLGTHLPRAHLDPIKTPTRHVWHV</sequence>
<feature type="signal peptide" evidence="2">
    <location>
        <begin position="1"/>
        <end position="33"/>
    </location>
</feature>
<feature type="region of interest" description="Disordered" evidence="1">
    <location>
        <begin position="80"/>
        <end position="112"/>
    </location>
</feature>
<reference evidence="3 4" key="1">
    <citation type="submission" date="2019-07" db="EMBL/GenBank/DDBJ databases">
        <title>Genomics analysis of Aphanomyces spp. identifies a new class of oomycete effector associated with host adaptation.</title>
        <authorList>
            <person name="Gaulin E."/>
        </authorList>
    </citation>
    <scope>NUCLEOTIDE SEQUENCE [LARGE SCALE GENOMIC DNA]</scope>
    <source>
        <strain evidence="3 4">ATCC 201684</strain>
    </source>
</reference>
<keyword evidence="2" id="KW-0732">Signal</keyword>
<comment type="caution">
    <text evidence="3">The sequence shown here is derived from an EMBL/GenBank/DDBJ whole genome shotgun (WGS) entry which is preliminary data.</text>
</comment>
<evidence type="ECO:0000256" key="2">
    <source>
        <dbReference type="SAM" id="SignalP"/>
    </source>
</evidence>
<keyword evidence="4" id="KW-1185">Reference proteome</keyword>
<feature type="chain" id="PRO_5026123180" description="RxLR effector protein" evidence="2">
    <location>
        <begin position="34"/>
        <end position="124"/>
    </location>
</feature>
<evidence type="ECO:0000313" key="3">
    <source>
        <dbReference type="EMBL" id="KAF0726491.1"/>
    </source>
</evidence>
<dbReference type="VEuPathDB" id="FungiDB:AeMF1_003361"/>
<accession>A0A6G0WH54</accession>
<evidence type="ECO:0008006" key="5">
    <source>
        <dbReference type="Google" id="ProtNLM"/>
    </source>
</evidence>
<dbReference type="Proteomes" id="UP000481153">
    <property type="component" value="Unassembled WGS sequence"/>
</dbReference>
<dbReference type="EMBL" id="VJMJ01000214">
    <property type="protein sequence ID" value="KAF0726491.1"/>
    <property type="molecule type" value="Genomic_DNA"/>
</dbReference>
<evidence type="ECO:0000256" key="1">
    <source>
        <dbReference type="SAM" id="MobiDB-lite"/>
    </source>
</evidence>
<dbReference type="AlphaFoldDB" id="A0A6G0WH54"/>
<evidence type="ECO:0000313" key="4">
    <source>
        <dbReference type="Proteomes" id="UP000481153"/>
    </source>
</evidence>
<gene>
    <name evidence="3" type="ORF">Ae201684_015259</name>
</gene>